<sequence length="153" mass="16518">MAAHHTVPVLLCGRREDIASVVMAELRPKYEVVQCIMSPDDGLINLPLTLSGSKPRNPESNLGSRDFSRTPRAVVLGGGYDDATVEMLRKTVTETKGARKVPWLKADQGKTAAGPPPGSEGYPVSVATRVKESLDSLEKEGKLEGNEDGIFTW</sequence>
<dbReference type="EMBL" id="KN847475">
    <property type="protein sequence ID" value="KIX09909.1"/>
    <property type="molecule type" value="Genomic_DNA"/>
</dbReference>
<gene>
    <name evidence="2" type="ORF">Z518_00990</name>
</gene>
<organism evidence="2 3">
    <name type="scientific">Rhinocladiella mackenziei CBS 650.93</name>
    <dbReference type="NCBI Taxonomy" id="1442369"/>
    <lineage>
        <taxon>Eukaryota</taxon>
        <taxon>Fungi</taxon>
        <taxon>Dikarya</taxon>
        <taxon>Ascomycota</taxon>
        <taxon>Pezizomycotina</taxon>
        <taxon>Eurotiomycetes</taxon>
        <taxon>Chaetothyriomycetidae</taxon>
        <taxon>Chaetothyriales</taxon>
        <taxon>Herpotrichiellaceae</taxon>
        <taxon>Rhinocladiella</taxon>
    </lineage>
</organism>
<reference evidence="2 3" key="1">
    <citation type="submission" date="2015-01" db="EMBL/GenBank/DDBJ databases">
        <title>The Genome Sequence of Rhinocladiella mackenzie CBS 650.93.</title>
        <authorList>
            <consortium name="The Broad Institute Genomics Platform"/>
            <person name="Cuomo C."/>
            <person name="de Hoog S."/>
            <person name="Gorbushina A."/>
            <person name="Stielow B."/>
            <person name="Teixiera M."/>
            <person name="Abouelleil A."/>
            <person name="Chapman S.B."/>
            <person name="Priest M."/>
            <person name="Young S.K."/>
            <person name="Wortman J."/>
            <person name="Nusbaum C."/>
            <person name="Birren B."/>
        </authorList>
    </citation>
    <scope>NUCLEOTIDE SEQUENCE [LARGE SCALE GENOMIC DNA]</scope>
    <source>
        <strain evidence="2 3">CBS 650.93</strain>
    </source>
</reference>
<dbReference type="VEuPathDB" id="FungiDB:Z518_00990"/>
<dbReference type="AlphaFoldDB" id="A0A0D2IUZ6"/>
<evidence type="ECO:0000313" key="3">
    <source>
        <dbReference type="Proteomes" id="UP000053617"/>
    </source>
</evidence>
<dbReference type="OrthoDB" id="4149625at2759"/>
<proteinExistence type="predicted"/>
<evidence type="ECO:0000313" key="2">
    <source>
        <dbReference type="EMBL" id="KIX09909.1"/>
    </source>
</evidence>
<dbReference type="Proteomes" id="UP000053617">
    <property type="component" value="Unassembled WGS sequence"/>
</dbReference>
<dbReference type="HOGENOM" id="CLU_121037_2_0_1"/>
<dbReference type="RefSeq" id="XP_013277045.1">
    <property type="nucleotide sequence ID" value="XM_013421591.1"/>
</dbReference>
<keyword evidence="3" id="KW-1185">Reference proteome</keyword>
<accession>A0A0D2IUZ6</accession>
<evidence type="ECO:0000256" key="1">
    <source>
        <dbReference type="SAM" id="MobiDB-lite"/>
    </source>
</evidence>
<feature type="region of interest" description="Disordered" evidence="1">
    <location>
        <begin position="101"/>
        <end position="124"/>
    </location>
</feature>
<dbReference type="GeneID" id="25289061"/>
<protein>
    <submittedName>
        <fullName evidence="2">Uncharacterized protein</fullName>
    </submittedName>
</protein>
<name>A0A0D2IUZ6_9EURO</name>